<dbReference type="AlphaFoldDB" id="A0A0L0MHB6"/>
<comment type="caution">
    <text evidence="1">The sequence shown here is derived from an EMBL/GenBank/DDBJ whole genome shotgun (WGS) entry which is preliminary data.</text>
</comment>
<keyword evidence="2" id="KW-1185">Reference proteome</keyword>
<gene>
    <name evidence="1" type="ORF">BVER_04274c</name>
</gene>
<proteinExistence type="predicted"/>
<organism evidence="1 2">
    <name type="scientific">Candidatus Burkholderia verschuerenii</name>
    <dbReference type="NCBI Taxonomy" id="242163"/>
    <lineage>
        <taxon>Bacteria</taxon>
        <taxon>Pseudomonadati</taxon>
        <taxon>Pseudomonadota</taxon>
        <taxon>Betaproteobacteria</taxon>
        <taxon>Burkholderiales</taxon>
        <taxon>Burkholderiaceae</taxon>
        <taxon>Burkholderia</taxon>
    </lineage>
</organism>
<protein>
    <recommendedName>
        <fullName evidence="3">YHYH domain-containing protein</fullName>
    </recommendedName>
</protein>
<evidence type="ECO:0000313" key="1">
    <source>
        <dbReference type="EMBL" id="KND61374.1"/>
    </source>
</evidence>
<sequence length="316" mass="33615">MSGLNCKVAGNSYTYSHLSIYLNGQQLTVPTNIGAVTPSLTLQTGCVYPIHTDDASGKIRMDVTTAGSSYTLGQFFAVWGQTLSSSNVTGIAGTVTAWVNNGGTLTQYTGDLASLPLTAKGEITLEIGTPLTQIPTYTWTDPPAFDTTNVIALNYGGVVGSSFWPTGNTSSGGTGTPVDGATCAAGMAENYHVHPHLAIIKDGQWLALPAQIGILSSCNYEMHTHDSTGIIHVETPAYKQYTLGMFFDIWGQPLSTTNVAGITSTSDVVVYINDNGDSRRYIGDPRNIVLQSHRDITIQIGSPVSSLATYSWYEPQ</sequence>
<dbReference type="EMBL" id="LFJJ01000023">
    <property type="protein sequence ID" value="KND61374.1"/>
    <property type="molecule type" value="Genomic_DNA"/>
</dbReference>
<name>A0A0L0MHB6_9BURK</name>
<reference evidence="2" key="1">
    <citation type="submission" date="2015-06" db="EMBL/GenBank/DDBJ databases">
        <title>Comparative genomics of Burkholderia leaf nodule symbionts.</title>
        <authorList>
            <person name="Carlier A."/>
            <person name="Eberl L."/>
            <person name="Pinto-Carbo M."/>
        </authorList>
    </citation>
    <scope>NUCLEOTIDE SEQUENCE [LARGE SCALE GENOMIC DNA]</scope>
    <source>
        <strain evidence="2">UZHbot4</strain>
    </source>
</reference>
<evidence type="ECO:0008006" key="3">
    <source>
        <dbReference type="Google" id="ProtNLM"/>
    </source>
</evidence>
<evidence type="ECO:0000313" key="2">
    <source>
        <dbReference type="Proteomes" id="UP000036959"/>
    </source>
</evidence>
<dbReference type="PATRIC" id="fig|242163.4.peg.3329"/>
<accession>A0A0L0MHB6</accession>
<dbReference type="Proteomes" id="UP000036959">
    <property type="component" value="Unassembled WGS sequence"/>
</dbReference>